<feature type="compositionally biased region" description="Polar residues" evidence="1">
    <location>
        <begin position="58"/>
        <end position="83"/>
    </location>
</feature>
<organism evidence="2 3">
    <name type="scientific">Drosophila madeirensis</name>
    <name type="common">Fruit fly</name>
    <dbReference type="NCBI Taxonomy" id="30013"/>
    <lineage>
        <taxon>Eukaryota</taxon>
        <taxon>Metazoa</taxon>
        <taxon>Ecdysozoa</taxon>
        <taxon>Arthropoda</taxon>
        <taxon>Hexapoda</taxon>
        <taxon>Insecta</taxon>
        <taxon>Pterygota</taxon>
        <taxon>Neoptera</taxon>
        <taxon>Endopterygota</taxon>
        <taxon>Diptera</taxon>
        <taxon>Brachycera</taxon>
        <taxon>Muscomorpha</taxon>
        <taxon>Ephydroidea</taxon>
        <taxon>Drosophilidae</taxon>
        <taxon>Drosophila</taxon>
        <taxon>Sophophora</taxon>
    </lineage>
</organism>
<name>A0AAU9G7W6_DROMD</name>
<proteinExistence type="predicted"/>
<protein>
    <submittedName>
        <fullName evidence="2">Uncharacterized protein</fullName>
    </submittedName>
</protein>
<evidence type="ECO:0000313" key="2">
    <source>
        <dbReference type="EMBL" id="BFG04174.1"/>
    </source>
</evidence>
<feature type="compositionally biased region" description="Basic and acidic residues" evidence="1">
    <location>
        <begin position="46"/>
        <end position="57"/>
    </location>
</feature>
<dbReference type="AlphaFoldDB" id="A0AAU9G7W6"/>
<reference evidence="2 3" key="1">
    <citation type="submission" date="2024-02" db="EMBL/GenBank/DDBJ databases">
        <title>A chromosome-level genome assembly of Drosophila madeirensis, a fruit fly species endemic to Madeira island.</title>
        <authorList>
            <person name="Tomihara K."/>
            <person name="Llopart A."/>
            <person name="Yamamoto D."/>
        </authorList>
    </citation>
    <scope>NUCLEOTIDE SEQUENCE [LARGE SCALE GENOMIC DNA]</scope>
    <source>
        <strain evidence="2 3">RF1</strain>
    </source>
</reference>
<evidence type="ECO:0000256" key="1">
    <source>
        <dbReference type="SAM" id="MobiDB-lite"/>
    </source>
</evidence>
<feature type="region of interest" description="Disordered" evidence="1">
    <location>
        <begin position="46"/>
        <end position="83"/>
    </location>
</feature>
<gene>
    <name evidence="2" type="ORF">DMAD_03203</name>
</gene>
<evidence type="ECO:0000313" key="3">
    <source>
        <dbReference type="Proteomes" id="UP001500889"/>
    </source>
</evidence>
<accession>A0AAU9G7W6</accession>
<dbReference type="Proteomes" id="UP001500889">
    <property type="component" value="Chromosome E"/>
</dbReference>
<sequence>MTAAENSLEQTGQPHSVCRPRASLWFQRCRKAFDGVWQHADDLAEAPRRNITRRHDMTQPSKAPPTTTNIQNNQCWPQQNSHI</sequence>
<keyword evidence="3" id="KW-1185">Reference proteome</keyword>
<dbReference type="EMBL" id="AP029267">
    <property type="protein sequence ID" value="BFG04174.1"/>
    <property type="molecule type" value="Genomic_DNA"/>
</dbReference>